<gene>
    <name evidence="11" type="primary">CDC15</name>
    <name evidence="11" type="ORF">CTA1_13263</name>
</gene>
<dbReference type="PROSITE" id="PS00109">
    <property type="entry name" value="PROTEIN_KINASE_TYR"/>
    <property type="match status" value="1"/>
</dbReference>
<dbReference type="PANTHER" id="PTHR24361">
    <property type="entry name" value="MITOGEN-ACTIVATED KINASE KINASE KINASE"/>
    <property type="match status" value="1"/>
</dbReference>
<dbReference type="PROSITE" id="PS50011">
    <property type="entry name" value="PROTEIN_KINASE_DOM"/>
    <property type="match status" value="1"/>
</dbReference>
<dbReference type="InterPro" id="IPR000719">
    <property type="entry name" value="Prot_kinase_dom"/>
</dbReference>
<keyword evidence="11" id="KW-0131">Cell cycle</keyword>
<comment type="caution">
    <text evidence="11">The sequence shown here is derived from an EMBL/GenBank/DDBJ whole genome shotgun (WGS) entry which is preliminary data.</text>
</comment>
<evidence type="ECO:0000256" key="8">
    <source>
        <dbReference type="ARBA" id="ARBA00047899"/>
    </source>
</evidence>
<dbReference type="EC" id="2.7.11.1" evidence="3"/>
<evidence type="ECO:0000256" key="1">
    <source>
        <dbReference type="ARBA" id="ARBA00003747"/>
    </source>
</evidence>
<name>A0A4V6DGR6_9PEZI</name>
<dbReference type="InterPro" id="IPR053235">
    <property type="entry name" value="Ser_Thr_kinase"/>
</dbReference>
<proteinExistence type="predicted"/>
<comment type="subunit">
    <text evidence="2">Component of the EKC/KEOPS complex composed of at least BUD32, CGI121, GON7, KAE1 and PCC1; the whole complex dimerizes.</text>
</comment>
<evidence type="ECO:0000259" key="10">
    <source>
        <dbReference type="PROSITE" id="PS50011"/>
    </source>
</evidence>
<accession>A0A4V6DGR6</accession>
<evidence type="ECO:0000256" key="6">
    <source>
        <dbReference type="ARBA" id="ARBA00030980"/>
    </source>
</evidence>
<dbReference type="AlphaFoldDB" id="A0A4V6DGR6"/>
<evidence type="ECO:0000256" key="9">
    <source>
        <dbReference type="ARBA" id="ARBA00048679"/>
    </source>
</evidence>
<keyword evidence="11" id="KW-0132">Cell division</keyword>
<organism evidence="11 12">
    <name type="scientific">Colletotrichum tanaceti</name>
    <dbReference type="NCBI Taxonomy" id="1306861"/>
    <lineage>
        <taxon>Eukaryota</taxon>
        <taxon>Fungi</taxon>
        <taxon>Dikarya</taxon>
        <taxon>Ascomycota</taxon>
        <taxon>Pezizomycotina</taxon>
        <taxon>Sordariomycetes</taxon>
        <taxon>Hypocreomycetidae</taxon>
        <taxon>Glomerellales</taxon>
        <taxon>Glomerellaceae</taxon>
        <taxon>Colletotrichum</taxon>
        <taxon>Colletotrichum destructivum species complex</taxon>
    </lineage>
</organism>
<comment type="catalytic activity">
    <reaction evidence="9">
        <text>L-seryl-[protein] + ATP = O-phospho-L-seryl-[protein] + ADP + H(+)</text>
        <dbReference type="Rhea" id="RHEA:17989"/>
        <dbReference type="Rhea" id="RHEA-COMP:9863"/>
        <dbReference type="Rhea" id="RHEA-COMP:11604"/>
        <dbReference type="ChEBI" id="CHEBI:15378"/>
        <dbReference type="ChEBI" id="CHEBI:29999"/>
        <dbReference type="ChEBI" id="CHEBI:30616"/>
        <dbReference type="ChEBI" id="CHEBI:83421"/>
        <dbReference type="ChEBI" id="CHEBI:456216"/>
        <dbReference type="EC" id="2.7.11.1"/>
    </reaction>
</comment>
<dbReference type="GO" id="GO:0005737">
    <property type="term" value="C:cytoplasm"/>
    <property type="evidence" value="ECO:0007669"/>
    <property type="project" value="TreeGrafter"/>
</dbReference>
<comment type="function">
    <text evidence="1">Component of the EKC/KEOPS complex that is required for the formation of a threonylcarbamoyl group on adenosine at position 37 (t(6)A37) in tRNAs that read codons beginning with adenine. The complex is probably involved in the transfer of the threonylcarbamoyl moiety of threonylcarbamoyl-AMP (TC-AMP) to the N6 group of A37. BUD32 has ATPase activity in the context of the EKC/KEOPS complex and likely plays a supporting role to the catalytic subunit KAE1. The EKC/KEOPS complex also promotes both telomere uncapping and telomere elongation. The complex is required for efficient recruitment of transcriptional coactivators.</text>
</comment>
<evidence type="ECO:0000256" key="4">
    <source>
        <dbReference type="ARBA" id="ARBA00013948"/>
    </source>
</evidence>
<comment type="catalytic activity">
    <reaction evidence="8">
        <text>L-threonyl-[protein] + ATP = O-phospho-L-threonyl-[protein] + ADP + H(+)</text>
        <dbReference type="Rhea" id="RHEA:46608"/>
        <dbReference type="Rhea" id="RHEA-COMP:11060"/>
        <dbReference type="Rhea" id="RHEA-COMP:11605"/>
        <dbReference type="ChEBI" id="CHEBI:15378"/>
        <dbReference type="ChEBI" id="CHEBI:30013"/>
        <dbReference type="ChEBI" id="CHEBI:30616"/>
        <dbReference type="ChEBI" id="CHEBI:61977"/>
        <dbReference type="ChEBI" id="CHEBI:456216"/>
        <dbReference type="EC" id="2.7.11.1"/>
    </reaction>
</comment>
<dbReference type="GO" id="GO:0051301">
    <property type="term" value="P:cell division"/>
    <property type="evidence" value="ECO:0007669"/>
    <property type="project" value="UniProtKB-KW"/>
</dbReference>
<evidence type="ECO:0000256" key="3">
    <source>
        <dbReference type="ARBA" id="ARBA00012513"/>
    </source>
</evidence>
<sequence>METDDIHYPPGFSLKDVVGWGNTGLVVLDASSNTIIKTPLDEDYKPLIAREEQIYERFTKKGGHHGILRYHGTFDSGIRLEYASNHHLRTVNNKGVSQNQRLRWAVQIAEAIVFTHAAGVIHGDLSCANIFLDEDFNAKLGDFAG</sequence>
<evidence type="ECO:0000313" key="12">
    <source>
        <dbReference type="Proteomes" id="UP000310108"/>
    </source>
</evidence>
<reference evidence="11 12" key="1">
    <citation type="journal article" date="2019" name="PLoS ONE">
        <title>Comparative genome analysis indicates high evolutionary potential of pathogenicity genes in Colletotrichum tanaceti.</title>
        <authorList>
            <person name="Lelwala R.V."/>
            <person name="Korhonen P.K."/>
            <person name="Young N.D."/>
            <person name="Scott J.B."/>
            <person name="Ades P.A."/>
            <person name="Gasser R.B."/>
            <person name="Taylor P.W.J."/>
        </authorList>
    </citation>
    <scope>NUCLEOTIDE SEQUENCE [LARGE SCALE GENOMIC DNA]</scope>
    <source>
        <strain evidence="11">BRIP57314</strain>
    </source>
</reference>
<evidence type="ECO:0000256" key="5">
    <source>
        <dbReference type="ARBA" id="ARBA00019973"/>
    </source>
</evidence>
<keyword evidence="12" id="KW-1185">Reference proteome</keyword>
<dbReference type="Gene3D" id="1.10.510.10">
    <property type="entry name" value="Transferase(Phosphotransferase) domain 1"/>
    <property type="match status" value="1"/>
</dbReference>
<dbReference type="Pfam" id="PF00069">
    <property type="entry name" value="Pkinase"/>
    <property type="match status" value="1"/>
</dbReference>
<evidence type="ECO:0000313" key="11">
    <source>
        <dbReference type="EMBL" id="TKW53476.1"/>
    </source>
</evidence>
<dbReference type="STRING" id="1306861.A0A4V6DGR6"/>
<dbReference type="GO" id="GO:0005524">
    <property type="term" value="F:ATP binding"/>
    <property type="evidence" value="ECO:0007669"/>
    <property type="project" value="InterPro"/>
</dbReference>
<dbReference type="GO" id="GO:0004674">
    <property type="term" value="F:protein serine/threonine kinase activity"/>
    <property type="evidence" value="ECO:0007669"/>
    <property type="project" value="UniProtKB-EC"/>
</dbReference>
<dbReference type="Proteomes" id="UP000310108">
    <property type="component" value="Unassembled WGS sequence"/>
</dbReference>
<dbReference type="SUPFAM" id="SSF56112">
    <property type="entry name" value="Protein kinase-like (PK-like)"/>
    <property type="match status" value="1"/>
</dbReference>
<protein>
    <recommendedName>
        <fullName evidence="5">EKC/KEOPS complex subunit BUD32</fullName>
        <ecNumber evidence="3">2.7.11.1</ecNumber>
    </recommendedName>
    <alternativeName>
        <fullName evidence="6 7">Atypical Serine/threonine protein kinase BUD32</fullName>
    </alternativeName>
    <alternativeName>
        <fullName evidence="4">EKC/KEOPS complex subunit bud32</fullName>
    </alternativeName>
</protein>
<evidence type="ECO:0000256" key="2">
    <source>
        <dbReference type="ARBA" id="ARBA00011534"/>
    </source>
</evidence>
<dbReference type="PANTHER" id="PTHR24361:SF613">
    <property type="entry name" value="NUCLEAR RECEPTOR-BINDING PROTEIN-RELATED"/>
    <property type="match status" value="1"/>
</dbReference>
<evidence type="ECO:0000256" key="7">
    <source>
        <dbReference type="ARBA" id="ARBA00033194"/>
    </source>
</evidence>
<dbReference type="InterPro" id="IPR008266">
    <property type="entry name" value="Tyr_kinase_AS"/>
</dbReference>
<dbReference type="InterPro" id="IPR011009">
    <property type="entry name" value="Kinase-like_dom_sf"/>
</dbReference>
<feature type="domain" description="Protein kinase" evidence="10">
    <location>
        <begin position="12"/>
        <end position="145"/>
    </location>
</feature>
<dbReference type="EMBL" id="PJEX01000184">
    <property type="protein sequence ID" value="TKW53476.1"/>
    <property type="molecule type" value="Genomic_DNA"/>
</dbReference>